<dbReference type="SUPFAM" id="SSF54236">
    <property type="entry name" value="Ubiquitin-like"/>
    <property type="match status" value="1"/>
</dbReference>
<reference evidence="8" key="1">
    <citation type="submission" date="2021-04" db="EMBL/GenBank/DDBJ databases">
        <authorList>
            <consortium name="Wellcome Sanger Institute Data Sharing"/>
        </authorList>
    </citation>
    <scope>NUCLEOTIDE SEQUENCE [LARGE SCALE GENOMIC DNA]</scope>
</reference>
<evidence type="ECO:0000256" key="6">
    <source>
        <dbReference type="SAM" id="MobiDB-lite"/>
    </source>
</evidence>
<feature type="compositionally biased region" description="Acidic residues" evidence="6">
    <location>
        <begin position="1029"/>
        <end position="1039"/>
    </location>
</feature>
<accession>A0A671VS44</accession>
<keyword evidence="9" id="KW-1185">Reference proteome</keyword>
<dbReference type="InterPro" id="IPR000299">
    <property type="entry name" value="FERM_domain"/>
</dbReference>
<dbReference type="CDD" id="cd13184">
    <property type="entry name" value="FERM_C_4_1_family"/>
    <property type="match status" value="1"/>
</dbReference>
<dbReference type="GO" id="GO:0005856">
    <property type="term" value="C:cytoskeleton"/>
    <property type="evidence" value="ECO:0007669"/>
    <property type="project" value="UniProtKB-SubCell"/>
</dbReference>
<dbReference type="InterPro" id="IPR029071">
    <property type="entry name" value="Ubiquitin-like_domsf"/>
</dbReference>
<keyword evidence="5" id="KW-0206">Cytoskeleton</keyword>
<evidence type="ECO:0000313" key="8">
    <source>
        <dbReference type="Ensembl" id="ENSSAUP00010029758.1"/>
    </source>
</evidence>
<dbReference type="FunFam" id="2.30.29.30:FF:000001">
    <property type="entry name" value="Erythrocyte membrane protein band 4.1"/>
    <property type="match status" value="1"/>
</dbReference>
<dbReference type="FunFam" id="3.10.20.90:FF:000002">
    <property type="entry name" value="Erythrocyte protein band 4.1-like 3"/>
    <property type="match status" value="1"/>
</dbReference>
<evidence type="ECO:0000313" key="9">
    <source>
        <dbReference type="Proteomes" id="UP000472265"/>
    </source>
</evidence>
<proteinExistence type="predicted"/>
<dbReference type="SMART" id="SM01196">
    <property type="entry name" value="FERM_C"/>
    <property type="match status" value="1"/>
</dbReference>
<evidence type="ECO:0000259" key="7">
    <source>
        <dbReference type="PROSITE" id="PS50057"/>
    </source>
</evidence>
<dbReference type="AlphaFoldDB" id="A0A671VS44"/>
<dbReference type="Proteomes" id="UP000472265">
    <property type="component" value="Chromosome 21"/>
</dbReference>
<dbReference type="GO" id="GO:0005198">
    <property type="term" value="F:structural molecule activity"/>
    <property type="evidence" value="ECO:0007669"/>
    <property type="project" value="InterPro"/>
</dbReference>
<feature type="region of interest" description="Disordered" evidence="6">
    <location>
        <begin position="933"/>
        <end position="1140"/>
    </location>
</feature>
<dbReference type="InterPro" id="IPR019749">
    <property type="entry name" value="Band_41_domain"/>
</dbReference>
<feature type="region of interest" description="Disordered" evidence="6">
    <location>
        <begin position="831"/>
        <end position="857"/>
    </location>
</feature>
<dbReference type="InterPro" id="IPR019748">
    <property type="entry name" value="FERM_central"/>
</dbReference>
<feature type="region of interest" description="Disordered" evidence="6">
    <location>
        <begin position="606"/>
        <end position="654"/>
    </location>
</feature>
<dbReference type="GO" id="GO:0005886">
    <property type="term" value="C:plasma membrane"/>
    <property type="evidence" value="ECO:0007669"/>
    <property type="project" value="TreeGrafter"/>
</dbReference>
<feature type="domain" description="FERM" evidence="7">
    <location>
        <begin position="1"/>
        <end position="297"/>
    </location>
</feature>
<gene>
    <name evidence="8" type="primary">EPB41L3</name>
</gene>
<feature type="compositionally biased region" description="Polar residues" evidence="6">
    <location>
        <begin position="1101"/>
        <end position="1120"/>
    </location>
</feature>
<dbReference type="FunFam" id="1.20.80.10:FF:000001">
    <property type="entry name" value="Erythrocyte membrane protein band 4.1"/>
    <property type="match status" value="1"/>
</dbReference>
<dbReference type="InterPro" id="IPR000798">
    <property type="entry name" value="Ez/rad/moesin-like"/>
</dbReference>
<dbReference type="Pfam" id="PF09379">
    <property type="entry name" value="FERM_N"/>
    <property type="match status" value="1"/>
</dbReference>
<evidence type="ECO:0000256" key="1">
    <source>
        <dbReference type="ARBA" id="ARBA00004245"/>
    </source>
</evidence>
<dbReference type="PRINTS" id="PR00935">
    <property type="entry name" value="BAND41"/>
</dbReference>
<evidence type="ECO:0000256" key="3">
    <source>
        <dbReference type="ARBA" id="ARBA00022553"/>
    </source>
</evidence>
<keyword evidence="3" id="KW-0597">Phosphoprotein</keyword>
<reference evidence="8" key="2">
    <citation type="submission" date="2025-08" db="UniProtKB">
        <authorList>
            <consortium name="Ensembl"/>
        </authorList>
    </citation>
    <scope>IDENTIFICATION</scope>
</reference>
<feature type="region of interest" description="Disordered" evidence="6">
    <location>
        <begin position="386"/>
        <end position="410"/>
    </location>
</feature>
<dbReference type="PROSITE" id="PS50057">
    <property type="entry name" value="FERM_3"/>
    <property type="match status" value="1"/>
</dbReference>
<sequence length="1243" mass="137961">MQCKVTLLDGSDFSLNVEKRAKGQMLFDKVCEHLNLLEKDYFGITYRDVENQKNWLDPSKELKKQIRTGPWNFAFNVKFYPPDPAQLTEDITRYYLCLQLRDDVVSGRLPCSFATHTVLGSYTVQSELGDYDPEELGSDYISELRFAPNQTKELEEKVMELHKTYKGMTPAEAEIHFLENAKKLSMYGVDLHHAKLVGNLYESLAPAEGEDSEGVEIMLGVCASGLLIYRDRLRINRFAWPKILKISYKRNNFYIKIRPGEFEQFESTIGFKLPNHRAAKRLWKVCVEHHTFFRLVSPEVPPKKFLSLGSKFRYSGRTQAQTRRASSQIIRPAPFFERSSSKRYNMSRSLDGAPIMENHETLMKDSTADGAAKVIAKGDIITTVTTEKKAEEEKAEQEDGQVETPEPATPLRQDTKYSFIRRVKGENVFIKHSNLMLEDTASPAEMVKHQTNISELKRSFLETGSSTPGLTEWEKRLSSSPARSPRADDAPMIEPLEPQDIEEPAGEETNKVVEPKATEAAGYLVKYVVDSIGTDLASSSGPHGISLSTTMDDDVFMDGTLREVEEKTPDSQEDVSERSVLKVSPGAVRQEVSQAISDKKGTLIILKEPDDREEGTETSAVGEKEEPVVPEEAEEAEENEMSPSKEKESITDNTSVVIEAKTEEAKSLKIEIKTDDMTQIKGIDSPKKAMASWISEEVKTETSEINNMSIKEVKEMKTSDALQQKTEIFNFEEAQKSNLTQITVSEVSTTSLAVSTLGWVPSSEKAPAELEEKAVVATETEAAPAKSTGPTVNIQTTEAAKAEPVHTAAELTVKTISAESAEGELDDVVLQEDVIGSSSSLGGTQSDAPSERLEQDESVELVAEKELVSTNLGLDESMSACSALPESGVLTLIAEKEIEEVIDEEGEDAGVEGEAMASKDRFTVAPSYIRDYKKDDKMPSAEEEKSGVEAADFENRGEGTCTEVDGKRVQFSNEVQYFEEQEVPAELEDDIEEVDEEMDECSPAKDEAQKTAKPLPFEKEKYHYAQMDSSEDETEEEEADGKREELEEEYDEEELKLAEDGVDEKASAAREVGMASTEEMVQTEELEEEVDEQDKMFSPHEVTSGTSLTHPPPAVSQSESLDAVDASTKEKPVIHTETKTITYESAEVDTNGDIDPGVLLSAQTITSETTSTTTTTHITKTVKGGISETRIEKRIVITGDADIDHDEALAQAIKEAKEQHPDMSVTKVVVHKETEITPEEGED</sequence>
<dbReference type="Gene3D" id="3.10.20.90">
    <property type="entry name" value="Phosphatidylinositol 3-kinase Catalytic Subunit, Chain A, domain 1"/>
    <property type="match status" value="1"/>
</dbReference>
<feature type="compositionally biased region" description="Basic and acidic residues" evidence="6">
    <location>
        <begin position="1002"/>
        <end position="1023"/>
    </location>
</feature>
<dbReference type="Pfam" id="PF05902">
    <property type="entry name" value="4_1_CTD"/>
    <property type="match status" value="1"/>
</dbReference>
<dbReference type="InterPro" id="IPR019747">
    <property type="entry name" value="FERM_CS"/>
</dbReference>
<dbReference type="InParanoid" id="A0A671VS44"/>
<dbReference type="GO" id="GO:0030866">
    <property type="term" value="P:cortical actin cytoskeleton organization"/>
    <property type="evidence" value="ECO:0007669"/>
    <property type="project" value="InterPro"/>
</dbReference>
<dbReference type="Pfam" id="PF09380">
    <property type="entry name" value="FERM_C"/>
    <property type="match status" value="1"/>
</dbReference>
<feature type="compositionally biased region" description="Acidic residues" evidence="6">
    <location>
        <begin position="977"/>
        <end position="1000"/>
    </location>
</feature>
<evidence type="ECO:0000256" key="5">
    <source>
        <dbReference type="ARBA" id="ARBA00023212"/>
    </source>
</evidence>
<dbReference type="InterPro" id="IPR014847">
    <property type="entry name" value="FA"/>
</dbReference>
<comment type="subcellular location">
    <subcellularLocation>
        <location evidence="1">Cytoplasm</location>
        <location evidence="1">Cytoskeleton</location>
    </subcellularLocation>
</comment>
<name>A0A671VS44_SPAAU</name>
<dbReference type="Ensembl" id="ENSSAUT00010031370.1">
    <property type="protein sequence ID" value="ENSSAUP00010029758.1"/>
    <property type="gene ID" value="ENSSAUG00010012453.1"/>
</dbReference>
<dbReference type="PRINTS" id="PR00661">
    <property type="entry name" value="ERMFAMILY"/>
</dbReference>
<evidence type="ECO:0000256" key="2">
    <source>
        <dbReference type="ARBA" id="ARBA00022490"/>
    </source>
</evidence>
<dbReference type="GO" id="GO:0003779">
    <property type="term" value="F:actin binding"/>
    <property type="evidence" value="ECO:0007669"/>
    <property type="project" value="UniProtKB-KW"/>
</dbReference>
<keyword evidence="4" id="KW-0009">Actin-binding</keyword>
<dbReference type="OMA" id="SSEEEXA"/>
<dbReference type="Gene3D" id="1.20.80.10">
    <property type="match status" value="1"/>
</dbReference>
<dbReference type="Pfam" id="PF00373">
    <property type="entry name" value="FERM_M"/>
    <property type="match status" value="1"/>
</dbReference>
<feature type="region of interest" description="Disordered" evidence="6">
    <location>
        <begin position="463"/>
        <end position="494"/>
    </location>
</feature>
<dbReference type="SUPFAM" id="SSF50729">
    <property type="entry name" value="PH domain-like"/>
    <property type="match status" value="1"/>
</dbReference>
<dbReference type="InterPro" id="IPR008379">
    <property type="entry name" value="Band_4.1_C"/>
</dbReference>
<evidence type="ECO:0000256" key="4">
    <source>
        <dbReference type="ARBA" id="ARBA00023203"/>
    </source>
</evidence>
<dbReference type="Pfam" id="PF04382">
    <property type="entry name" value="SAB"/>
    <property type="match status" value="1"/>
</dbReference>
<dbReference type="Pfam" id="PF08736">
    <property type="entry name" value="FA"/>
    <property type="match status" value="1"/>
</dbReference>
<protein>
    <submittedName>
        <fullName evidence="8">Erythrocyte membrane protein band 4.1 like 3</fullName>
    </submittedName>
</protein>
<dbReference type="PANTHER" id="PTHR23280:SF20">
    <property type="entry name" value="BAND 4.1-LIKE PROTEIN 3"/>
    <property type="match status" value="1"/>
</dbReference>
<dbReference type="InterPro" id="IPR018979">
    <property type="entry name" value="FERM_N"/>
</dbReference>
<dbReference type="GeneTree" id="ENSGT00940000157047"/>
<keyword evidence="2" id="KW-0963">Cytoplasm</keyword>
<dbReference type="PANTHER" id="PTHR23280">
    <property type="entry name" value="4.1 G PROTEIN"/>
    <property type="match status" value="1"/>
</dbReference>
<dbReference type="InterPro" id="IPR014352">
    <property type="entry name" value="FERM/acyl-CoA-bd_prot_sf"/>
</dbReference>
<feature type="compositionally biased region" description="Acidic residues" evidence="6">
    <location>
        <begin position="628"/>
        <end position="640"/>
    </location>
</feature>
<dbReference type="CDD" id="cd14473">
    <property type="entry name" value="FERM_B-lobe"/>
    <property type="match status" value="1"/>
</dbReference>
<dbReference type="InterPro" id="IPR018980">
    <property type="entry name" value="FERM_PH-like_C"/>
</dbReference>
<dbReference type="PROSITE" id="PS00661">
    <property type="entry name" value="FERM_2"/>
    <property type="match status" value="1"/>
</dbReference>
<feature type="compositionally biased region" description="Polar residues" evidence="6">
    <location>
        <begin position="836"/>
        <end position="848"/>
    </location>
</feature>
<dbReference type="InterPro" id="IPR011993">
    <property type="entry name" value="PH-like_dom_sf"/>
</dbReference>
<dbReference type="InterPro" id="IPR035963">
    <property type="entry name" value="FERM_2"/>
</dbReference>
<feature type="compositionally biased region" description="Basic and acidic residues" evidence="6">
    <location>
        <begin position="1055"/>
        <end position="1068"/>
    </location>
</feature>
<feature type="compositionally biased region" description="Basic and acidic residues" evidence="6">
    <location>
        <begin position="1127"/>
        <end position="1138"/>
    </location>
</feature>
<dbReference type="SMART" id="SM01195">
    <property type="entry name" value="FA"/>
    <property type="match status" value="1"/>
</dbReference>
<organism evidence="8 9">
    <name type="scientific">Sparus aurata</name>
    <name type="common">Gilthead sea bream</name>
    <dbReference type="NCBI Taxonomy" id="8175"/>
    <lineage>
        <taxon>Eukaryota</taxon>
        <taxon>Metazoa</taxon>
        <taxon>Chordata</taxon>
        <taxon>Craniata</taxon>
        <taxon>Vertebrata</taxon>
        <taxon>Euteleostomi</taxon>
        <taxon>Actinopterygii</taxon>
        <taxon>Neopterygii</taxon>
        <taxon>Teleostei</taxon>
        <taxon>Neoteleostei</taxon>
        <taxon>Acanthomorphata</taxon>
        <taxon>Eupercaria</taxon>
        <taxon>Spariformes</taxon>
        <taxon>Sparidae</taxon>
        <taxon>Sparus</taxon>
    </lineage>
</organism>
<dbReference type="PROSITE" id="PS00660">
    <property type="entry name" value="FERM_1"/>
    <property type="match status" value="1"/>
</dbReference>
<reference evidence="8" key="3">
    <citation type="submission" date="2025-09" db="UniProtKB">
        <authorList>
            <consortium name="Ensembl"/>
        </authorList>
    </citation>
    <scope>IDENTIFICATION</scope>
</reference>
<dbReference type="SUPFAM" id="SSF47031">
    <property type="entry name" value="Second domain of FERM"/>
    <property type="match status" value="1"/>
</dbReference>
<dbReference type="Gene3D" id="2.30.29.30">
    <property type="entry name" value="Pleckstrin-homology domain (PH domain)/Phosphotyrosine-binding domain (PTB)"/>
    <property type="match status" value="1"/>
</dbReference>
<dbReference type="InterPro" id="IPR007477">
    <property type="entry name" value="SAB_dom"/>
</dbReference>
<feature type="compositionally biased region" description="Acidic residues" evidence="6">
    <location>
        <begin position="1081"/>
        <end position="1092"/>
    </location>
</feature>
<dbReference type="GO" id="GO:0031032">
    <property type="term" value="P:actomyosin structure organization"/>
    <property type="evidence" value="ECO:0007669"/>
    <property type="project" value="TreeGrafter"/>
</dbReference>
<dbReference type="SMART" id="SM00295">
    <property type="entry name" value="B41"/>
    <property type="match status" value="1"/>
</dbReference>
<feature type="compositionally biased region" description="Basic and acidic residues" evidence="6">
    <location>
        <begin position="933"/>
        <end position="957"/>
    </location>
</feature>